<reference evidence="2 3" key="1">
    <citation type="submission" date="2016-08" db="EMBL/GenBank/DDBJ databases">
        <title>Genomes of anaerobic fungi encode conserved fungal cellulosomes for biomass hydrolysis.</title>
        <authorList>
            <consortium name="DOE Joint Genome Institute"/>
            <person name="Haitjema C.H."/>
            <person name="Gilmore S.P."/>
            <person name="Henske J.K."/>
            <person name="Solomon K.V."/>
            <person name="De Groot R."/>
            <person name="Kuo A."/>
            <person name="Mondo S.J."/>
            <person name="Salamov A.A."/>
            <person name="Labutti K."/>
            <person name="Zhao Z."/>
            <person name="Chiniquy J."/>
            <person name="Barry K."/>
            <person name="Brewer H.M."/>
            <person name="Purvine S.O."/>
            <person name="Wright A.T."/>
            <person name="Boxma B."/>
            <person name="Van Alen T."/>
            <person name="Hackstein J.H."/>
            <person name="Baker S.E."/>
            <person name="Grigoriev I.V."/>
            <person name="O'Malley M.A."/>
        </authorList>
    </citation>
    <scope>NUCLEOTIDE SEQUENCE [LARGE SCALE GENOMIC DNA]</scope>
    <source>
        <strain evidence="3">finn</strain>
    </source>
</reference>
<name>A0A1Y1UU53_9FUNG</name>
<evidence type="ECO:0000256" key="1">
    <source>
        <dbReference type="SAM" id="SignalP"/>
    </source>
</evidence>
<feature type="signal peptide" evidence="1">
    <location>
        <begin position="1"/>
        <end position="19"/>
    </location>
</feature>
<feature type="chain" id="PRO_5012666043" evidence="1">
    <location>
        <begin position="20"/>
        <end position="242"/>
    </location>
</feature>
<proteinExistence type="predicted"/>
<keyword evidence="3" id="KW-1185">Reference proteome</keyword>
<organism evidence="2 3">
    <name type="scientific">Piromyces finnis</name>
    <dbReference type="NCBI Taxonomy" id="1754191"/>
    <lineage>
        <taxon>Eukaryota</taxon>
        <taxon>Fungi</taxon>
        <taxon>Fungi incertae sedis</taxon>
        <taxon>Chytridiomycota</taxon>
        <taxon>Chytridiomycota incertae sedis</taxon>
        <taxon>Neocallimastigomycetes</taxon>
        <taxon>Neocallimastigales</taxon>
        <taxon>Neocallimastigaceae</taxon>
        <taxon>Piromyces</taxon>
    </lineage>
</organism>
<keyword evidence="1" id="KW-0732">Signal</keyword>
<dbReference type="EMBL" id="MCFH01000083">
    <property type="protein sequence ID" value="ORX41554.1"/>
    <property type="molecule type" value="Genomic_DNA"/>
</dbReference>
<gene>
    <name evidence="2" type="ORF">BCR36DRAFT_364019</name>
</gene>
<comment type="caution">
    <text evidence="2">The sequence shown here is derived from an EMBL/GenBank/DDBJ whole genome shotgun (WGS) entry which is preliminary data.</text>
</comment>
<dbReference type="Proteomes" id="UP000193719">
    <property type="component" value="Unassembled WGS sequence"/>
</dbReference>
<dbReference type="AlphaFoldDB" id="A0A1Y1UU53"/>
<accession>A0A1Y1UU53</accession>
<evidence type="ECO:0000313" key="2">
    <source>
        <dbReference type="EMBL" id="ORX41554.1"/>
    </source>
</evidence>
<protein>
    <submittedName>
        <fullName evidence="2">Uncharacterized protein</fullName>
    </submittedName>
</protein>
<sequence length="242" mass="28402">MTKLFFLFILSILLIKVFCNDKFDDIPREEIYKLVEGHISKKYGKSLDYIYNAYVPDSRAKAFYIEVTQLANGYSIGEKAKIYIKLKDYTLSDNLDFVLNDYTITDNLEFVSSGNERYIEGKEPMNLEEFIQFFIDKKFGGQYKADLSKYIIQEGGGDSKGEPHYYTLTNVDFINEADLGYKNNEFTVYEFYQHVPGYTDLYELYYYAGTNYREKDCNGYIAYGVFAYTREVKVDELFCYRG</sequence>
<evidence type="ECO:0000313" key="3">
    <source>
        <dbReference type="Proteomes" id="UP000193719"/>
    </source>
</evidence>
<reference evidence="2 3" key="2">
    <citation type="submission" date="2016-08" db="EMBL/GenBank/DDBJ databases">
        <title>Pervasive Adenine N6-methylation of Active Genes in Fungi.</title>
        <authorList>
            <consortium name="DOE Joint Genome Institute"/>
            <person name="Mondo S.J."/>
            <person name="Dannebaum R.O."/>
            <person name="Kuo R.C."/>
            <person name="Labutti K."/>
            <person name="Haridas S."/>
            <person name="Kuo A."/>
            <person name="Salamov A."/>
            <person name="Ahrendt S.R."/>
            <person name="Lipzen A."/>
            <person name="Sullivan W."/>
            <person name="Andreopoulos W.B."/>
            <person name="Clum A."/>
            <person name="Lindquist E."/>
            <person name="Daum C."/>
            <person name="Ramamoorthy G.K."/>
            <person name="Gryganskyi A."/>
            <person name="Culley D."/>
            <person name="Magnuson J.K."/>
            <person name="James T.Y."/>
            <person name="O'Malley M.A."/>
            <person name="Stajich J.E."/>
            <person name="Spatafora J.W."/>
            <person name="Visel A."/>
            <person name="Grigoriev I.V."/>
        </authorList>
    </citation>
    <scope>NUCLEOTIDE SEQUENCE [LARGE SCALE GENOMIC DNA]</scope>
    <source>
        <strain evidence="3">finn</strain>
    </source>
</reference>